<dbReference type="InterPro" id="IPR000515">
    <property type="entry name" value="MetI-like"/>
</dbReference>
<sequence>MSRSRAARIAAYVALAVYAAISVYPFLWMVSGAFKSRTEILQGGHLIPQHPTLDTLVDTWSRLNFVQYFGNSLIVTGSTVIGVLVVYSLASYAFAVLNFPGRKVLFWFFVSLLFVPGITVLLPVVILEKELGVLGTHLGLVLPFINGTAPLTVLLLTNSYSSIPREMREAARADGAGEPRIFWSIYLPLARPAHITIAVLTAVPTWNEYVLTRVSISDASLYTLPLGLESLISSEVPRYNEVMAASLILVLPVIALFLFLQRYFVNGLVGAIKG</sequence>
<evidence type="ECO:0000256" key="1">
    <source>
        <dbReference type="ARBA" id="ARBA00004651"/>
    </source>
</evidence>
<dbReference type="GO" id="GO:0005886">
    <property type="term" value="C:plasma membrane"/>
    <property type="evidence" value="ECO:0007669"/>
    <property type="project" value="UniProtKB-SubCell"/>
</dbReference>
<gene>
    <name evidence="9" type="ORF">SAMN05216276_108026</name>
</gene>
<evidence type="ECO:0000313" key="10">
    <source>
        <dbReference type="Proteomes" id="UP000198282"/>
    </source>
</evidence>
<keyword evidence="4 7" id="KW-0812">Transmembrane</keyword>
<dbReference type="CDD" id="cd06261">
    <property type="entry name" value="TM_PBP2"/>
    <property type="match status" value="1"/>
</dbReference>
<keyword evidence="3" id="KW-1003">Cell membrane</keyword>
<comment type="subcellular location">
    <subcellularLocation>
        <location evidence="1 7">Cell membrane</location>
        <topology evidence="1 7">Multi-pass membrane protein</topology>
    </subcellularLocation>
</comment>
<reference evidence="9 10" key="1">
    <citation type="submission" date="2017-06" db="EMBL/GenBank/DDBJ databases">
        <authorList>
            <person name="Kim H.J."/>
            <person name="Triplett B.A."/>
        </authorList>
    </citation>
    <scope>NUCLEOTIDE SEQUENCE [LARGE SCALE GENOMIC DNA]</scope>
    <source>
        <strain evidence="9 10">CGMCC 4.2132</strain>
    </source>
</reference>
<dbReference type="OrthoDB" id="5138956at2"/>
<dbReference type="Gene3D" id="1.10.3720.10">
    <property type="entry name" value="MetI-like"/>
    <property type="match status" value="1"/>
</dbReference>
<evidence type="ECO:0000256" key="3">
    <source>
        <dbReference type="ARBA" id="ARBA00022475"/>
    </source>
</evidence>
<name>A0A239P1N5_9ACTN</name>
<dbReference type="PANTHER" id="PTHR43744:SF8">
    <property type="entry name" value="SN-GLYCEROL-3-PHOSPHATE TRANSPORT SYSTEM PERMEASE PROTEIN UGPE"/>
    <property type="match status" value="1"/>
</dbReference>
<proteinExistence type="inferred from homology"/>
<keyword evidence="9" id="KW-0762">Sugar transport</keyword>
<evidence type="ECO:0000259" key="8">
    <source>
        <dbReference type="PROSITE" id="PS50928"/>
    </source>
</evidence>
<evidence type="ECO:0000313" key="9">
    <source>
        <dbReference type="EMBL" id="SNT60912.1"/>
    </source>
</evidence>
<evidence type="ECO:0000256" key="2">
    <source>
        <dbReference type="ARBA" id="ARBA00022448"/>
    </source>
</evidence>
<dbReference type="SUPFAM" id="SSF161098">
    <property type="entry name" value="MetI-like"/>
    <property type="match status" value="1"/>
</dbReference>
<evidence type="ECO:0000256" key="6">
    <source>
        <dbReference type="ARBA" id="ARBA00023136"/>
    </source>
</evidence>
<dbReference type="Pfam" id="PF00528">
    <property type="entry name" value="BPD_transp_1"/>
    <property type="match status" value="1"/>
</dbReference>
<dbReference type="PANTHER" id="PTHR43744">
    <property type="entry name" value="ABC TRANSPORTER PERMEASE PROTEIN MG189-RELATED-RELATED"/>
    <property type="match status" value="1"/>
</dbReference>
<evidence type="ECO:0000256" key="7">
    <source>
        <dbReference type="RuleBase" id="RU363032"/>
    </source>
</evidence>
<feature type="transmembrane region" description="Helical" evidence="7">
    <location>
        <begin position="9"/>
        <end position="27"/>
    </location>
</feature>
<dbReference type="InterPro" id="IPR035906">
    <property type="entry name" value="MetI-like_sf"/>
</dbReference>
<evidence type="ECO:0000256" key="5">
    <source>
        <dbReference type="ARBA" id="ARBA00022989"/>
    </source>
</evidence>
<feature type="transmembrane region" description="Helical" evidence="7">
    <location>
        <begin position="242"/>
        <end position="260"/>
    </location>
</feature>
<dbReference type="Proteomes" id="UP000198282">
    <property type="component" value="Unassembled WGS sequence"/>
</dbReference>
<accession>A0A239P1N5</accession>
<keyword evidence="5 7" id="KW-1133">Transmembrane helix</keyword>
<organism evidence="9 10">
    <name type="scientific">Streptosporangium subroseum</name>
    <dbReference type="NCBI Taxonomy" id="106412"/>
    <lineage>
        <taxon>Bacteria</taxon>
        <taxon>Bacillati</taxon>
        <taxon>Actinomycetota</taxon>
        <taxon>Actinomycetes</taxon>
        <taxon>Streptosporangiales</taxon>
        <taxon>Streptosporangiaceae</taxon>
        <taxon>Streptosporangium</taxon>
    </lineage>
</organism>
<comment type="similarity">
    <text evidence="7">Belongs to the binding-protein-dependent transport system permease family.</text>
</comment>
<keyword evidence="10" id="KW-1185">Reference proteome</keyword>
<keyword evidence="2 7" id="KW-0813">Transport</keyword>
<protein>
    <submittedName>
        <fullName evidence="9">Multiple sugar transport system permease protein</fullName>
    </submittedName>
</protein>
<feature type="transmembrane region" description="Helical" evidence="7">
    <location>
        <begin position="73"/>
        <end position="97"/>
    </location>
</feature>
<dbReference type="GO" id="GO:0055085">
    <property type="term" value="P:transmembrane transport"/>
    <property type="evidence" value="ECO:0007669"/>
    <property type="project" value="InterPro"/>
</dbReference>
<dbReference type="EMBL" id="FZOD01000080">
    <property type="protein sequence ID" value="SNT60912.1"/>
    <property type="molecule type" value="Genomic_DNA"/>
</dbReference>
<dbReference type="AlphaFoldDB" id="A0A239P1N5"/>
<dbReference type="PROSITE" id="PS50928">
    <property type="entry name" value="ABC_TM1"/>
    <property type="match status" value="1"/>
</dbReference>
<feature type="transmembrane region" description="Helical" evidence="7">
    <location>
        <begin position="104"/>
        <end position="126"/>
    </location>
</feature>
<evidence type="ECO:0000256" key="4">
    <source>
        <dbReference type="ARBA" id="ARBA00022692"/>
    </source>
</evidence>
<dbReference type="RefSeq" id="WP_089213020.1">
    <property type="nucleotide sequence ID" value="NZ_FZOD01000080.1"/>
</dbReference>
<keyword evidence="6 7" id="KW-0472">Membrane</keyword>
<feature type="transmembrane region" description="Helical" evidence="7">
    <location>
        <begin position="138"/>
        <end position="160"/>
    </location>
</feature>
<feature type="domain" description="ABC transmembrane type-1" evidence="8">
    <location>
        <begin position="69"/>
        <end position="260"/>
    </location>
</feature>